<evidence type="ECO:0000313" key="2">
    <source>
        <dbReference type="Proteomes" id="UP001063698"/>
    </source>
</evidence>
<gene>
    <name evidence="1" type="ORF">IPA_08490</name>
</gene>
<dbReference type="KEGG" id="ipc:IPA_08490"/>
<organism evidence="1 2">
    <name type="scientific">Ignicoccus pacificus DSM 13166</name>
    <dbReference type="NCBI Taxonomy" id="940294"/>
    <lineage>
        <taxon>Archaea</taxon>
        <taxon>Thermoproteota</taxon>
        <taxon>Thermoprotei</taxon>
        <taxon>Desulfurococcales</taxon>
        <taxon>Desulfurococcaceae</taxon>
        <taxon>Ignicoccus</taxon>
    </lineage>
</organism>
<dbReference type="EMBL" id="CP006868">
    <property type="protein sequence ID" value="UXD22818.1"/>
    <property type="molecule type" value="Genomic_DNA"/>
</dbReference>
<proteinExistence type="predicted"/>
<sequence>MTKGHAKPKRLDDLEEWSLAPALKLGTEILRRKHPHLINYSGADLISPPQSNLYDRKIVAKSFKKFLTKNSLTSRDKISKEVNNLVQKVFNGRIQRLYLNDVPEIMEQLKGISLPNPKLDVMSYGEPPLMIERRERLIEIYKLLQSVLIKVGQDFFDHNEGILYLPSLNILKPQSLVIDSEMDLTLLSIPHSSKNFKTVFVITAFKEGEINLRRMCALAVQTPLLLLILPNHLDKRLSASMTRLEANWINFINAQFGRNDLWSLINKKYRSRANELRKRLNLNKFEFKEFLFWCVKEGAYELGKMLKEMACAEMELRLPPSWVMENIFTTHVPGLLGRTFAQ</sequence>
<dbReference type="AlphaFoldDB" id="A0A977PLB4"/>
<keyword evidence="2" id="KW-1185">Reference proteome</keyword>
<accession>A0A977PLB4</accession>
<name>A0A977PLB4_9CREN</name>
<evidence type="ECO:0000313" key="1">
    <source>
        <dbReference type="EMBL" id="UXD22818.1"/>
    </source>
</evidence>
<dbReference type="Proteomes" id="UP001063698">
    <property type="component" value="Chromosome"/>
</dbReference>
<reference evidence="1" key="1">
    <citation type="submission" date="2013-11" db="EMBL/GenBank/DDBJ databases">
        <title>Comparative genomics of Ignicoccus.</title>
        <authorList>
            <person name="Podar M."/>
        </authorList>
    </citation>
    <scope>NUCLEOTIDE SEQUENCE</scope>
    <source>
        <strain evidence="1">DSM 13166</strain>
    </source>
</reference>
<protein>
    <submittedName>
        <fullName evidence="1">Uncharacterized protein</fullName>
    </submittedName>
</protein>